<evidence type="ECO:0000256" key="1">
    <source>
        <dbReference type="ARBA" id="ARBA00022763"/>
    </source>
</evidence>
<protein>
    <submittedName>
        <fullName evidence="3">O(6)-alkylguanine repair protein YbaZ</fullName>
    </submittedName>
</protein>
<evidence type="ECO:0000313" key="4">
    <source>
        <dbReference type="Proteomes" id="UP000662873"/>
    </source>
</evidence>
<dbReference type="InterPro" id="IPR014048">
    <property type="entry name" value="MethylDNA_cys_MeTrfase_DNA-bd"/>
</dbReference>
<dbReference type="InterPro" id="IPR036217">
    <property type="entry name" value="MethylDNA_cys_MeTrfase_DNAb"/>
</dbReference>
<dbReference type="PANTHER" id="PTHR42942:SF1">
    <property type="entry name" value="ALKYLTRANSFERASE-LIKE PROTEIN 1"/>
    <property type="match status" value="1"/>
</dbReference>
<dbReference type="Pfam" id="PF01035">
    <property type="entry name" value="DNA_binding_1"/>
    <property type="match status" value="1"/>
</dbReference>
<dbReference type="GO" id="GO:0006281">
    <property type="term" value="P:DNA repair"/>
    <property type="evidence" value="ECO:0007669"/>
    <property type="project" value="InterPro"/>
</dbReference>
<proteinExistence type="predicted"/>
<keyword evidence="1" id="KW-0227">DNA damage</keyword>
<dbReference type="CDD" id="cd06445">
    <property type="entry name" value="ATase"/>
    <property type="match status" value="1"/>
</dbReference>
<dbReference type="Gene3D" id="1.10.10.10">
    <property type="entry name" value="Winged helix-like DNA-binding domain superfamily/Winged helix DNA-binding domain"/>
    <property type="match status" value="1"/>
</dbReference>
<accession>A0A809RWB2</accession>
<evidence type="ECO:0000313" key="3">
    <source>
        <dbReference type="EMBL" id="BBO24152.1"/>
    </source>
</evidence>
<evidence type="ECO:0000259" key="2">
    <source>
        <dbReference type="Pfam" id="PF01035"/>
    </source>
</evidence>
<dbReference type="PANTHER" id="PTHR42942">
    <property type="entry name" value="6-O-METHYLGUANINE DNA METHYLTRANSFERASE"/>
    <property type="match status" value="1"/>
</dbReference>
<organism evidence="3 4">
    <name type="scientific">Candidatus Nitrosymbiomonas proteolyticus</name>
    <dbReference type="NCBI Taxonomy" id="2608984"/>
    <lineage>
        <taxon>Bacteria</taxon>
        <taxon>Bacillati</taxon>
        <taxon>Armatimonadota</taxon>
        <taxon>Armatimonadota incertae sedis</taxon>
        <taxon>Candidatus Nitrosymbiomonas</taxon>
    </lineage>
</organism>
<dbReference type="InterPro" id="IPR036388">
    <property type="entry name" value="WH-like_DNA-bd_sf"/>
</dbReference>
<reference evidence="3" key="1">
    <citation type="journal article" name="DNA Res.">
        <title>The physiological potential of anammox bacteria as revealed by their core genome structure.</title>
        <authorList>
            <person name="Okubo T."/>
            <person name="Toyoda A."/>
            <person name="Fukuhara K."/>
            <person name="Uchiyama I."/>
            <person name="Harigaya Y."/>
            <person name="Kuroiwa M."/>
            <person name="Suzuki T."/>
            <person name="Murakami Y."/>
            <person name="Suwa Y."/>
            <person name="Takami H."/>
        </authorList>
    </citation>
    <scope>NUCLEOTIDE SEQUENCE</scope>
    <source>
        <strain evidence="3">317325-2</strain>
    </source>
</reference>
<feature type="domain" description="Methylated-DNA-[protein]-cysteine S-methyltransferase DNA binding" evidence="2">
    <location>
        <begin position="9"/>
        <end position="86"/>
    </location>
</feature>
<dbReference type="EMBL" id="AP021858">
    <property type="protein sequence ID" value="BBO24152.1"/>
    <property type="molecule type" value="Genomic_DNA"/>
</dbReference>
<dbReference type="Proteomes" id="UP000662873">
    <property type="component" value="Chromosome"/>
</dbReference>
<dbReference type="SUPFAM" id="SSF46767">
    <property type="entry name" value="Methylated DNA-protein cysteine methyltransferase, C-terminal domain"/>
    <property type="match status" value="1"/>
</dbReference>
<dbReference type="InterPro" id="IPR052520">
    <property type="entry name" value="ATL_DNA_repair"/>
</dbReference>
<gene>
    <name evidence="3" type="ORF">NPRO_17470</name>
</gene>
<dbReference type="GO" id="GO:0003824">
    <property type="term" value="F:catalytic activity"/>
    <property type="evidence" value="ECO:0007669"/>
    <property type="project" value="InterPro"/>
</dbReference>
<sequence length="100" mass="11491">MKAHSALDELWDLVRAIPAGKCASYGDLGRMLHNPASGFMVGRWMAQAPPELPWWRVVAKDGRLPIHKRDPRLAEEQRLKLESEGVEIGERIDMERFGWR</sequence>
<dbReference type="KEGG" id="npy:NPRO_17470"/>
<name>A0A809RWB2_9BACT</name>
<dbReference type="AlphaFoldDB" id="A0A809RWB2"/>